<dbReference type="Pfam" id="PF01724">
    <property type="entry name" value="DUF29"/>
    <property type="match status" value="1"/>
</dbReference>
<dbReference type="EMBL" id="JACXAA010000007">
    <property type="protein sequence ID" value="MBD2755150.1"/>
    <property type="molecule type" value="Genomic_DNA"/>
</dbReference>
<keyword evidence="2" id="KW-1185">Reference proteome</keyword>
<dbReference type="PANTHER" id="PTHR34235:SF4">
    <property type="entry name" value="SLR0291 PROTEIN"/>
    <property type="match status" value="1"/>
</dbReference>
<gene>
    <name evidence="1" type="ORF">IC230_19775</name>
</gene>
<accession>A0A927B3V8</accession>
<dbReference type="Proteomes" id="UP000653797">
    <property type="component" value="Unassembled WGS sequence"/>
</dbReference>
<evidence type="ECO:0000313" key="1">
    <source>
        <dbReference type="EMBL" id="MBD2755150.1"/>
    </source>
</evidence>
<dbReference type="InterPro" id="IPR002636">
    <property type="entry name" value="DUF29"/>
</dbReference>
<comment type="caution">
    <text evidence="1">The sequence shown here is derived from an EMBL/GenBank/DDBJ whole genome shotgun (WGS) entry which is preliminary data.</text>
</comment>
<dbReference type="RefSeq" id="WP_191040766.1">
    <property type="nucleotide sequence ID" value="NZ_JACXAA010000007.1"/>
</dbReference>
<protein>
    <submittedName>
        <fullName evidence="1">DUF29 domain-containing protein</fullName>
    </submittedName>
</protein>
<proteinExistence type="predicted"/>
<organism evidence="1 2">
    <name type="scientific">Spirosoma validum</name>
    <dbReference type="NCBI Taxonomy" id="2771355"/>
    <lineage>
        <taxon>Bacteria</taxon>
        <taxon>Pseudomonadati</taxon>
        <taxon>Bacteroidota</taxon>
        <taxon>Cytophagia</taxon>
        <taxon>Cytophagales</taxon>
        <taxon>Cytophagaceae</taxon>
        <taxon>Spirosoma</taxon>
    </lineage>
</organism>
<evidence type="ECO:0000313" key="2">
    <source>
        <dbReference type="Proteomes" id="UP000653797"/>
    </source>
</evidence>
<dbReference type="Gene3D" id="1.20.1220.20">
    <property type="entry name" value="Uncharcterised protein PF01724"/>
    <property type="match status" value="1"/>
</dbReference>
<dbReference type="PANTHER" id="PTHR34235">
    <property type="entry name" value="SLR1203 PROTEIN-RELATED"/>
    <property type="match status" value="1"/>
</dbReference>
<reference evidence="1" key="1">
    <citation type="submission" date="2020-09" db="EMBL/GenBank/DDBJ databases">
        <authorList>
            <person name="Kim M.K."/>
        </authorList>
    </citation>
    <scope>NUCLEOTIDE SEQUENCE</scope>
    <source>
        <strain evidence="1">BT704</strain>
    </source>
</reference>
<dbReference type="AlphaFoldDB" id="A0A927B3V8"/>
<sequence length="141" mass="16498">MKNWEEITSHSELLAAQEIKQSFDAGNLTDVEEGLTQLIETMARSEKRALQSQLIRLMMHILKWRIQPDKRSRSWLLTIKSARYEISSLREYTPSLNAEFIHSIWEKAFNEACEEAETETGLSTKNEELTWADVFDKQYTL</sequence>
<name>A0A927B3V8_9BACT</name>